<evidence type="ECO:0000256" key="1">
    <source>
        <dbReference type="ARBA" id="ARBA00004651"/>
    </source>
</evidence>
<organism evidence="9 10">
    <name type="scientific">Prorocentrum cordatum</name>
    <dbReference type="NCBI Taxonomy" id="2364126"/>
    <lineage>
        <taxon>Eukaryota</taxon>
        <taxon>Sar</taxon>
        <taxon>Alveolata</taxon>
        <taxon>Dinophyceae</taxon>
        <taxon>Prorocentrales</taxon>
        <taxon>Prorocentraceae</taxon>
        <taxon>Prorocentrum</taxon>
    </lineage>
</organism>
<dbReference type="PANTHER" id="PTHR33281">
    <property type="entry name" value="UPF0187 PROTEIN YNEE"/>
    <property type="match status" value="1"/>
</dbReference>
<dbReference type="Proteomes" id="UP001189429">
    <property type="component" value="Unassembled WGS sequence"/>
</dbReference>
<keyword evidence="2" id="KW-0813">Transport</keyword>
<evidence type="ECO:0000256" key="5">
    <source>
        <dbReference type="ARBA" id="ARBA00022989"/>
    </source>
</evidence>
<keyword evidence="10" id="KW-1185">Reference proteome</keyword>
<evidence type="ECO:0000256" key="6">
    <source>
        <dbReference type="ARBA" id="ARBA00023065"/>
    </source>
</evidence>
<keyword evidence="3" id="KW-1003">Cell membrane</keyword>
<evidence type="ECO:0000256" key="8">
    <source>
        <dbReference type="SAM" id="Phobius"/>
    </source>
</evidence>
<evidence type="ECO:0000256" key="4">
    <source>
        <dbReference type="ARBA" id="ARBA00022692"/>
    </source>
</evidence>
<sequence length="211" mass="24132">ARCIWGAIINTCRDIVRQAVVRFDPKDVELKARVTRLVSAYPRSLIYHLGERTELSDRVLEKKYRKILADRETAKLLRSTHKPMTVTGMLSDAIHSANLPVIDQMKLDEDLTKFSDYYGMCERIFKTPIPLSYTRLTSRFLFVWMLALPFALYGAITPHWIVVPVSTLLAFFLFAIEEIGVQVEEPFSVLPMSAMADGIDASIFECLRLDQ</sequence>
<evidence type="ECO:0000313" key="10">
    <source>
        <dbReference type="Proteomes" id="UP001189429"/>
    </source>
</evidence>
<protein>
    <recommendedName>
        <fullName evidence="11">Bestrophin homolog</fullName>
    </recommendedName>
</protein>
<keyword evidence="4 8" id="KW-0812">Transmembrane</keyword>
<feature type="non-terminal residue" evidence="9">
    <location>
        <position position="1"/>
    </location>
</feature>
<dbReference type="Pfam" id="PF25539">
    <property type="entry name" value="Bestrophin_2"/>
    <property type="match status" value="1"/>
</dbReference>
<keyword evidence="5 8" id="KW-1133">Transmembrane helix</keyword>
<gene>
    <name evidence="9" type="ORF">PCOR1329_LOCUS23447</name>
</gene>
<reference evidence="9" key="1">
    <citation type="submission" date="2023-10" db="EMBL/GenBank/DDBJ databases">
        <authorList>
            <person name="Chen Y."/>
            <person name="Shah S."/>
            <person name="Dougan E. K."/>
            <person name="Thang M."/>
            <person name="Chan C."/>
        </authorList>
    </citation>
    <scope>NUCLEOTIDE SEQUENCE [LARGE SCALE GENOMIC DNA]</scope>
</reference>
<comment type="caution">
    <text evidence="9">The sequence shown here is derived from an EMBL/GenBank/DDBJ whole genome shotgun (WGS) entry which is preliminary data.</text>
</comment>
<dbReference type="InterPro" id="IPR044669">
    <property type="entry name" value="YneE/VCCN1/2-like"/>
</dbReference>
<evidence type="ECO:0008006" key="11">
    <source>
        <dbReference type="Google" id="ProtNLM"/>
    </source>
</evidence>
<evidence type="ECO:0000256" key="7">
    <source>
        <dbReference type="ARBA" id="ARBA00023136"/>
    </source>
</evidence>
<accession>A0ABN9RVJ9</accession>
<keyword evidence="7 8" id="KW-0472">Membrane</keyword>
<name>A0ABN9RVJ9_9DINO</name>
<evidence type="ECO:0000256" key="2">
    <source>
        <dbReference type="ARBA" id="ARBA00022448"/>
    </source>
</evidence>
<comment type="subcellular location">
    <subcellularLocation>
        <location evidence="1">Cell membrane</location>
        <topology evidence="1">Multi-pass membrane protein</topology>
    </subcellularLocation>
</comment>
<dbReference type="EMBL" id="CAUYUJ010007937">
    <property type="protein sequence ID" value="CAK0822402.1"/>
    <property type="molecule type" value="Genomic_DNA"/>
</dbReference>
<feature type="transmembrane region" description="Helical" evidence="8">
    <location>
        <begin position="136"/>
        <end position="153"/>
    </location>
</feature>
<dbReference type="PANTHER" id="PTHR33281:SF19">
    <property type="entry name" value="VOLTAGE-DEPENDENT ANION CHANNEL-FORMING PROTEIN YNEE"/>
    <property type="match status" value="1"/>
</dbReference>
<evidence type="ECO:0000256" key="3">
    <source>
        <dbReference type="ARBA" id="ARBA00022475"/>
    </source>
</evidence>
<evidence type="ECO:0000313" key="9">
    <source>
        <dbReference type="EMBL" id="CAK0822402.1"/>
    </source>
</evidence>
<keyword evidence="6" id="KW-0406">Ion transport</keyword>
<feature type="non-terminal residue" evidence="9">
    <location>
        <position position="211"/>
    </location>
</feature>
<proteinExistence type="predicted"/>